<dbReference type="InParanoid" id="A0A5R8QBI2"/>
<protein>
    <submittedName>
        <fullName evidence="1">Uncharacterized protein</fullName>
    </submittedName>
</protein>
<dbReference type="OrthoDB" id="1652026at2"/>
<comment type="caution">
    <text evidence="1">The sequence shown here is derived from an EMBL/GenBank/DDBJ whole genome shotgun (WGS) entry which is preliminary data.</text>
</comment>
<reference evidence="1 2" key="1">
    <citation type="submission" date="2019-05" db="EMBL/GenBank/DDBJ databases">
        <title>Culicoidintestinum kansasii gen. nov., sp. nov. from the gastrointestinal tract of the biting midge, Culicoides sonorensis.</title>
        <authorList>
            <person name="Neupane S."/>
            <person name="Ghosh A."/>
            <person name="Gunther S."/>
            <person name="Martin K."/>
            <person name="Zurek L."/>
        </authorList>
    </citation>
    <scope>NUCLEOTIDE SEQUENCE [LARGE SCALE GENOMIC DNA]</scope>
    <source>
        <strain evidence="1 2">CS-1</strain>
    </source>
</reference>
<gene>
    <name evidence="1" type="ORF">FEZ08_07845</name>
</gene>
<evidence type="ECO:0000313" key="1">
    <source>
        <dbReference type="EMBL" id="TLG72951.1"/>
    </source>
</evidence>
<dbReference type="EMBL" id="VBWP01000006">
    <property type="protein sequence ID" value="TLG72951.1"/>
    <property type="molecule type" value="Genomic_DNA"/>
</dbReference>
<keyword evidence="2" id="KW-1185">Reference proteome</keyword>
<accession>A0A5R8QBI2</accession>
<proteinExistence type="predicted"/>
<sequence>MNPGQEQFFNFIMGFVAPGNEEKAKILLEDCFAAQNDGTFSAEFLEAISPKILALLKEEHKAEVKAIMDQFGSGHVSK</sequence>
<dbReference type="RefSeq" id="WP_138191177.1">
    <property type="nucleotide sequence ID" value="NZ_VBWP01000006.1"/>
</dbReference>
<organism evidence="1 2">
    <name type="scientific">Culicoidibacter larvae</name>
    <dbReference type="NCBI Taxonomy" id="2579976"/>
    <lineage>
        <taxon>Bacteria</taxon>
        <taxon>Bacillati</taxon>
        <taxon>Bacillota</taxon>
        <taxon>Culicoidibacteria</taxon>
        <taxon>Culicoidibacterales</taxon>
        <taxon>Culicoidibacteraceae</taxon>
        <taxon>Culicoidibacter</taxon>
    </lineage>
</organism>
<name>A0A5R8QBI2_9FIRM</name>
<evidence type="ECO:0000313" key="2">
    <source>
        <dbReference type="Proteomes" id="UP000306912"/>
    </source>
</evidence>
<dbReference type="AlphaFoldDB" id="A0A5R8QBI2"/>
<dbReference type="Proteomes" id="UP000306912">
    <property type="component" value="Unassembled WGS sequence"/>
</dbReference>